<dbReference type="RefSeq" id="WP_093072861.1">
    <property type="nucleotide sequence ID" value="NZ_BJVE01000043.1"/>
</dbReference>
<dbReference type="EMBL" id="FOGV01000011">
    <property type="protein sequence ID" value="SES01391.1"/>
    <property type="molecule type" value="Genomic_DNA"/>
</dbReference>
<sequence>MTENYSRSERRERPRRKSKWKLALLAFIGFILLAGSGIAYIGFSLQQVTSDNQTELNRGNQSDLREMSINPSDDPVSVLFLGLDSRDGDLSGRTDAMVLASFNPEDDSVQMLNIPRDSRVPIPGYGEDKINHAHAYGGVDLTIETVESYLDIPIDYVISLNFDAFMDIIDTMGGVTVDVPMDIADTDNATYGTVEIAEGRQTLDGEEALAYVRMRKDDPRGDLGRGDRQKDVLEALMHEVSSLQTLTRFNSFVDALDDNLSTNLRFSQIISMHGYAGELNNIDQFSFDGEDTTINGVYYYQIYESSREEVSDKFKQHLQLTGASYAAE</sequence>
<comment type="caution">
    <text evidence="7">The sequence shown here is derived from an EMBL/GenBank/DDBJ whole genome shotgun (WGS) entry which is preliminary data.</text>
</comment>
<reference evidence="8" key="1">
    <citation type="submission" date="2016-10" db="EMBL/GenBank/DDBJ databases">
        <authorList>
            <person name="de Groot N.N."/>
        </authorList>
    </citation>
    <scope>NUCLEOTIDE SEQUENCE [LARGE SCALE GENOMIC DNA]</scope>
    <source>
        <strain evidence="8">10nlg</strain>
    </source>
</reference>
<dbReference type="STRING" id="1464123.SAMN05444126_11163"/>
<evidence type="ECO:0000256" key="5">
    <source>
        <dbReference type="SAM" id="Phobius"/>
    </source>
</evidence>
<evidence type="ECO:0000313" key="7">
    <source>
        <dbReference type="EMBL" id="SES01391.1"/>
    </source>
</evidence>
<dbReference type="InterPro" id="IPR050922">
    <property type="entry name" value="LytR/CpsA/Psr_CW_biosynth"/>
</dbReference>
<evidence type="ECO:0000256" key="3">
    <source>
        <dbReference type="ARBA" id="ARBA00022968"/>
    </source>
</evidence>
<dbReference type="OrthoDB" id="27330at2"/>
<name>A0A1H9TWI2_9BACI</name>
<dbReference type="NCBIfam" id="TIGR00350">
    <property type="entry name" value="lytR_cpsA_psr"/>
    <property type="match status" value="1"/>
</dbReference>
<gene>
    <name evidence="7" type="ORF">SAMN05444126_11163</name>
</gene>
<dbReference type="InterPro" id="IPR004474">
    <property type="entry name" value="LytR_CpsA_psr"/>
</dbReference>
<evidence type="ECO:0000256" key="2">
    <source>
        <dbReference type="ARBA" id="ARBA00022692"/>
    </source>
</evidence>
<keyword evidence="5" id="KW-0472">Membrane</keyword>
<evidence type="ECO:0000259" key="6">
    <source>
        <dbReference type="Pfam" id="PF03816"/>
    </source>
</evidence>
<organism evidence="7 8">
    <name type="scientific">Salisediminibacterium halotolerans</name>
    <dbReference type="NCBI Taxonomy" id="517425"/>
    <lineage>
        <taxon>Bacteria</taxon>
        <taxon>Bacillati</taxon>
        <taxon>Bacillota</taxon>
        <taxon>Bacilli</taxon>
        <taxon>Bacillales</taxon>
        <taxon>Bacillaceae</taxon>
        <taxon>Salisediminibacterium</taxon>
    </lineage>
</organism>
<feature type="domain" description="Cell envelope-related transcriptional attenuator" evidence="6">
    <location>
        <begin position="93"/>
        <end position="241"/>
    </location>
</feature>
<dbReference type="AlphaFoldDB" id="A0A1H9TWI2"/>
<proteinExistence type="inferred from homology"/>
<dbReference type="Gene3D" id="3.40.630.190">
    <property type="entry name" value="LCP protein"/>
    <property type="match status" value="1"/>
</dbReference>
<evidence type="ECO:0000256" key="1">
    <source>
        <dbReference type="ARBA" id="ARBA00006068"/>
    </source>
</evidence>
<evidence type="ECO:0000256" key="4">
    <source>
        <dbReference type="ARBA" id="ARBA00022989"/>
    </source>
</evidence>
<keyword evidence="8" id="KW-1185">Reference proteome</keyword>
<accession>A0A1H9TWI2</accession>
<dbReference type="Pfam" id="PF03816">
    <property type="entry name" value="LytR_cpsA_psr"/>
    <property type="match status" value="1"/>
</dbReference>
<dbReference type="PANTHER" id="PTHR33392:SF6">
    <property type="entry name" value="POLYISOPRENYL-TEICHOIC ACID--PEPTIDOGLYCAN TEICHOIC ACID TRANSFERASE TAGU"/>
    <property type="match status" value="1"/>
</dbReference>
<protein>
    <submittedName>
        <fullName evidence="7">Cell envelope-related function transcriptional attenuator common domain-containing protein</fullName>
    </submittedName>
</protein>
<dbReference type="PANTHER" id="PTHR33392">
    <property type="entry name" value="POLYISOPRENYL-TEICHOIC ACID--PEPTIDOGLYCAN TEICHOIC ACID TRANSFERASE TAGU"/>
    <property type="match status" value="1"/>
</dbReference>
<keyword evidence="4 5" id="KW-1133">Transmembrane helix</keyword>
<feature type="transmembrane region" description="Helical" evidence="5">
    <location>
        <begin position="20"/>
        <end position="43"/>
    </location>
</feature>
<evidence type="ECO:0000313" key="8">
    <source>
        <dbReference type="Proteomes" id="UP000199318"/>
    </source>
</evidence>
<keyword evidence="3" id="KW-0735">Signal-anchor</keyword>
<comment type="similarity">
    <text evidence="1">Belongs to the LytR/CpsA/Psr (LCP) family.</text>
</comment>
<keyword evidence="2 5" id="KW-0812">Transmembrane</keyword>
<dbReference type="Proteomes" id="UP000199318">
    <property type="component" value="Unassembled WGS sequence"/>
</dbReference>
<dbReference type="GO" id="GO:0071555">
    <property type="term" value="P:cell wall organization"/>
    <property type="evidence" value="ECO:0007669"/>
    <property type="project" value="UniProtKB-KW"/>
</dbReference>